<dbReference type="EC" id="3.1.21.3" evidence="2"/>
<dbReference type="RefSeq" id="WP_310290914.1">
    <property type="nucleotide sequence ID" value="NZ_BAAAWO010000001.1"/>
</dbReference>
<dbReference type="Pfam" id="PF04313">
    <property type="entry name" value="HSDR_N"/>
    <property type="match status" value="1"/>
</dbReference>
<gene>
    <name evidence="2" type="ORF">J2S64_002533</name>
</gene>
<sequence>MALHNEIEFENSICEHLAAHGWLYSPSDEGYDRERALFPEDVFGWLQDAAPEELTKVLKPELNPTMLVKAKLRVLDRIASVMGMDPFNGGGTLNAIKKPLGVTPATLRMFQPKPADGLNPATVTRYGFNRLRVMRQVHYSKTGNKSLDLVFFLNGIPVATVELKTDLTQDAEAALKQYKQDRNPKGEPLLTHGRGALVHFVVSNQEVHMTTKLEGPSTRFLPFNAGKNNGAGNANREGTSPTAYFWEELLEPEAWLTVLGKFIHYRFEEDSHPITGKKSFKASTRFPRYHQWRAVNALTNTALAEGPGHNYLIQHSAGSGKTDSIAWTAYRLSSLHRADGSKLFDGVIVISDRTVLDGQLQKAIEQLETVAGVFAPITHGSEGSKSKQLAEALLKGRQIIGVTLQTFPHAMEEIRVNKGLAGRNYAVIADEAHSSQSGDAAKSLKKVLTSIGLEEGEDISTEDVLAAEMAARAGATMNLSFFAFTATPKGKTIELFGRPDANGKPQVFDLYSMKQAIEEGFILDVLQNYTTYTMAARIAQADRNAAEVEVDRDQGAKALMQWVRLHPHNIAQKVAIIVEHFRVNVAHHLAGRAKAMVVTSSRKEAVRYKLAIDQYLQLKGYDTEVAALVAFSGEVTDTASGPEGFTEHTMNPELKGRNMAKAFGTDEYQIMLVANKFQTGFDQPLLVGMYVDKKLSGIAAVQTLSRLNRVIPGKDKTYVLDFANDPGTILQAFKDYYAEASIQQESNPDIIHNMIMKLDAMGIYNDKDVDLVAAKWVAQRNHNGLYSHLQPAIDVFHDRHKQAKLTANTLELEQLEEFRKTAGSFNKAYDFFSQIIDYGNTRIEKLAIYLKLLAKALQTTATGNSLDLTDVVLTHYALKKQEAQDLKLVDGEGKGLKGLTAAGSGVVREKSLGTFEDLIEQINKIFEGTGISDEDQINAVESIMRHAESHEQLQREAIANGPIDFGSSPTLPEAIDEIIYTAGEGHQKAINALLEMEGPEKIVQVLLAAGLQDRARKRAQLDALVND</sequence>
<dbReference type="PANTHER" id="PTHR42927:SF1">
    <property type="entry name" value="HELICASE SUPERFAMILY 1 AND 2 DOMAIN-CONTAINING PROTEIN"/>
    <property type="match status" value="1"/>
</dbReference>
<dbReference type="InterPro" id="IPR014001">
    <property type="entry name" value="Helicase_ATP-bd"/>
</dbReference>
<dbReference type="Pfam" id="PF22679">
    <property type="entry name" value="T1R_D3-like"/>
    <property type="match status" value="1"/>
</dbReference>
<feature type="domain" description="Helicase ATP-binding" evidence="1">
    <location>
        <begin position="302"/>
        <end position="506"/>
    </location>
</feature>
<dbReference type="SMART" id="SM00487">
    <property type="entry name" value="DEXDc"/>
    <property type="match status" value="1"/>
</dbReference>
<proteinExistence type="predicted"/>
<comment type="caution">
    <text evidence="2">The sequence shown here is derived from an EMBL/GenBank/DDBJ whole genome shotgun (WGS) entry which is preliminary data.</text>
</comment>
<protein>
    <submittedName>
        <fullName evidence="2">Type I restriction enzyme R subunit</fullName>
        <ecNumber evidence="2">3.1.21.3</ecNumber>
    </submittedName>
</protein>
<dbReference type="PROSITE" id="PS51192">
    <property type="entry name" value="HELICASE_ATP_BIND_1"/>
    <property type="match status" value="1"/>
</dbReference>
<dbReference type="InterPro" id="IPR007409">
    <property type="entry name" value="Restrct_endonuc_type1_HsdR_N"/>
</dbReference>
<dbReference type="PANTHER" id="PTHR42927">
    <property type="entry name" value="HELICASE SUPERFAMILY 1 AND 2 DOMAIN-CONTAINING PROTEIN"/>
    <property type="match status" value="1"/>
</dbReference>
<evidence type="ECO:0000313" key="3">
    <source>
        <dbReference type="Proteomes" id="UP001183817"/>
    </source>
</evidence>
<evidence type="ECO:0000259" key="1">
    <source>
        <dbReference type="PROSITE" id="PS51192"/>
    </source>
</evidence>
<dbReference type="Pfam" id="PF18766">
    <property type="entry name" value="SWI2_SNF2"/>
    <property type="match status" value="1"/>
</dbReference>
<dbReference type="Proteomes" id="UP001183817">
    <property type="component" value="Unassembled WGS sequence"/>
</dbReference>
<keyword evidence="3" id="KW-1185">Reference proteome</keyword>
<reference evidence="2 3" key="1">
    <citation type="submission" date="2023-07" db="EMBL/GenBank/DDBJ databases">
        <title>Sequencing the genomes of 1000 actinobacteria strains.</title>
        <authorList>
            <person name="Klenk H.-P."/>
        </authorList>
    </citation>
    <scope>NUCLEOTIDE SEQUENCE [LARGE SCALE GENOMIC DNA]</scope>
    <source>
        <strain evidence="2 3">DSM 20167</strain>
    </source>
</reference>
<organism evidence="2 3">
    <name type="scientific">Paeniglutamicibacter sulfureus</name>
    <dbReference type="NCBI Taxonomy" id="43666"/>
    <lineage>
        <taxon>Bacteria</taxon>
        <taxon>Bacillati</taxon>
        <taxon>Actinomycetota</taxon>
        <taxon>Actinomycetes</taxon>
        <taxon>Micrococcales</taxon>
        <taxon>Micrococcaceae</taxon>
        <taxon>Paeniglutamicibacter</taxon>
    </lineage>
</organism>
<dbReference type="Gene3D" id="3.90.1570.50">
    <property type="match status" value="1"/>
</dbReference>
<dbReference type="Gene3D" id="3.40.50.300">
    <property type="entry name" value="P-loop containing nucleotide triphosphate hydrolases"/>
    <property type="match status" value="2"/>
</dbReference>
<dbReference type="SUPFAM" id="SSF52540">
    <property type="entry name" value="P-loop containing nucleoside triphosphate hydrolases"/>
    <property type="match status" value="1"/>
</dbReference>
<name>A0ABU2BJL5_9MICC</name>
<evidence type="ECO:0000313" key="2">
    <source>
        <dbReference type="EMBL" id="MDR7358842.1"/>
    </source>
</evidence>
<dbReference type="EMBL" id="JAVDYI010000001">
    <property type="protein sequence ID" value="MDR7358842.1"/>
    <property type="molecule type" value="Genomic_DNA"/>
</dbReference>
<keyword evidence="2" id="KW-0378">Hydrolase</keyword>
<dbReference type="InterPro" id="IPR055180">
    <property type="entry name" value="HsdR_RecA-like_helicase_dom_2"/>
</dbReference>
<dbReference type="InterPro" id="IPR040980">
    <property type="entry name" value="SWI2_SNF2"/>
</dbReference>
<accession>A0ABU2BJL5</accession>
<dbReference type="InterPro" id="IPR027417">
    <property type="entry name" value="P-loop_NTPase"/>
</dbReference>
<dbReference type="GO" id="GO:0009035">
    <property type="term" value="F:type I site-specific deoxyribonuclease activity"/>
    <property type="evidence" value="ECO:0007669"/>
    <property type="project" value="UniProtKB-EC"/>
</dbReference>